<feature type="region of interest" description="Disordered" evidence="6">
    <location>
        <begin position="1"/>
        <end position="22"/>
    </location>
</feature>
<name>A0A9W9IIS7_9EURO</name>
<dbReference type="GO" id="GO:0045944">
    <property type="term" value="P:positive regulation of transcription by RNA polymerase II"/>
    <property type="evidence" value="ECO:0007669"/>
    <property type="project" value="TreeGrafter"/>
</dbReference>
<keyword evidence="3" id="KW-0238">DNA-binding</keyword>
<reference evidence="8" key="1">
    <citation type="submission" date="2022-11" db="EMBL/GenBank/DDBJ databases">
        <authorList>
            <person name="Petersen C."/>
        </authorList>
    </citation>
    <scope>NUCLEOTIDE SEQUENCE</scope>
    <source>
        <strain evidence="8">IBT 21917</strain>
    </source>
</reference>
<dbReference type="PANTHER" id="PTHR47540">
    <property type="entry name" value="THIAMINE REPRESSIBLE GENES REGULATORY PROTEIN THI5"/>
    <property type="match status" value="1"/>
</dbReference>
<keyword evidence="9" id="KW-1185">Reference proteome</keyword>
<gene>
    <name evidence="8" type="ORF">N7492_003073</name>
</gene>
<dbReference type="OrthoDB" id="3990906at2759"/>
<feature type="region of interest" description="Disordered" evidence="6">
    <location>
        <begin position="627"/>
        <end position="670"/>
    </location>
</feature>
<dbReference type="InterPro" id="IPR051711">
    <property type="entry name" value="Stress_Response_Reg"/>
</dbReference>
<comment type="subcellular location">
    <subcellularLocation>
        <location evidence="1">Nucleus</location>
    </subcellularLocation>
</comment>
<dbReference type="GO" id="GO:0043565">
    <property type="term" value="F:sequence-specific DNA binding"/>
    <property type="evidence" value="ECO:0007669"/>
    <property type="project" value="TreeGrafter"/>
</dbReference>
<accession>A0A9W9IIS7</accession>
<keyword evidence="2" id="KW-0805">Transcription regulation</keyword>
<reference evidence="8" key="2">
    <citation type="journal article" date="2023" name="IMA Fungus">
        <title>Comparative genomic study of the Penicillium genus elucidates a diverse pangenome and 15 lateral gene transfer events.</title>
        <authorList>
            <person name="Petersen C."/>
            <person name="Sorensen T."/>
            <person name="Nielsen M.R."/>
            <person name="Sondergaard T.E."/>
            <person name="Sorensen J.L."/>
            <person name="Fitzpatrick D.A."/>
            <person name="Frisvad J.C."/>
            <person name="Nielsen K.L."/>
        </authorList>
    </citation>
    <scope>NUCLEOTIDE SEQUENCE</scope>
    <source>
        <strain evidence="8">IBT 21917</strain>
    </source>
</reference>
<keyword evidence="4" id="KW-0804">Transcription</keyword>
<evidence type="ECO:0000256" key="6">
    <source>
        <dbReference type="SAM" id="MobiDB-lite"/>
    </source>
</evidence>
<sequence>MARGMGLKRRSSEDEERQSQRRKFVACATPSLIQVYLILTRCTAANDAMHTRSNVPATSRAGNAVRYLDQILAENRRLKENSVNSADVAETNDPPHAERVSSRPADAPDATGIQNPLIGDRAWFHRYDPSSPPIYIGEAACSAFATRFRRFLTGNNATAHIARTQWEREEAIAAAANEADVQWPTLHHARLLVRIAVHQVGYLYHLMMRKATLDKLDEIYQTGDFDSTANKCKFFALFAFGQAYSIRSEPTSVSRVPGTAYFARAMSLVQILPERTSITHLETLLLLSLFSYYLNRRHSAYVLIGNAMRMGLTIGLNHNIPESQLIDPVERQHRIEIWWTIYIFDRMWGSKMGLPMQILDEDIHVDMPSTISPHWRHEEELSDTDYMTANIKLARIVGETISKLYSRRKYQETFLQRVQKLLKALKNWVDTLPESLRLNMEDLESSKKPVVSLHMAFNQCVILTTRPTLLHLLITLRKNDAKKASGPTPTPQDAAVSQPVLTLSEACIHAARHSHSMILTRWINGTMPTFGYFHAHYLFSSALILAMSSFVPVGNPNDMSGFDSALDLLRSMTENGNLAAAEFYCNLEQVKECLDIYRGSSQPRYRQGYPDHDAHLHAAISSSTQAPITNTPAAGLGTGPNPGPDPGLGLPSSLPNPPTPSSARVPSGLLPTPAASSVLAENDLLPGHSAHGAEPAYALPVRDTISGYTTEMAFLEPTMQDFLAQSDIDLGLLHPVDTFLSEAENLYTSHEL</sequence>
<dbReference type="SMART" id="SM00906">
    <property type="entry name" value="Fungal_trans"/>
    <property type="match status" value="1"/>
</dbReference>
<dbReference type="InterPro" id="IPR007219">
    <property type="entry name" value="XnlR_reg_dom"/>
</dbReference>
<evidence type="ECO:0000256" key="3">
    <source>
        <dbReference type="ARBA" id="ARBA00023125"/>
    </source>
</evidence>
<keyword evidence="5" id="KW-0539">Nucleus</keyword>
<evidence type="ECO:0000256" key="5">
    <source>
        <dbReference type="ARBA" id="ARBA00023242"/>
    </source>
</evidence>
<organism evidence="8 9">
    <name type="scientific">Penicillium capsulatum</name>
    <dbReference type="NCBI Taxonomy" id="69766"/>
    <lineage>
        <taxon>Eukaryota</taxon>
        <taxon>Fungi</taxon>
        <taxon>Dikarya</taxon>
        <taxon>Ascomycota</taxon>
        <taxon>Pezizomycotina</taxon>
        <taxon>Eurotiomycetes</taxon>
        <taxon>Eurotiomycetidae</taxon>
        <taxon>Eurotiales</taxon>
        <taxon>Aspergillaceae</taxon>
        <taxon>Penicillium</taxon>
    </lineage>
</organism>
<dbReference type="CDD" id="cd12148">
    <property type="entry name" value="fungal_TF_MHR"/>
    <property type="match status" value="1"/>
</dbReference>
<evidence type="ECO:0000256" key="1">
    <source>
        <dbReference type="ARBA" id="ARBA00004123"/>
    </source>
</evidence>
<dbReference type="Pfam" id="PF04082">
    <property type="entry name" value="Fungal_trans"/>
    <property type="match status" value="1"/>
</dbReference>
<evidence type="ECO:0000256" key="4">
    <source>
        <dbReference type="ARBA" id="ARBA00023163"/>
    </source>
</evidence>
<evidence type="ECO:0000259" key="7">
    <source>
        <dbReference type="SMART" id="SM00906"/>
    </source>
</evidence>
<evidence type="ECO:0000313" key="8">
    <source>
        <dbReference type="EMBL" id="KAJ5179863.1"/>
    </source>
</evidence>
<dbReference type="GO" id="GO:0005634">
    <property type="term" value="C:nucleus"/>
    <property type="evidence" value="ECO:0007669"/>
    <property type="project" value="UniProtKB-SubCell"/>
</dbReference>
<protein>
    <submittedName>
        <fullName evidence="8">Major facilitator superfamily domain general substrate transporter</fullName>
    </submittedName>
</protein>
<feature type="region of interest" description="Disordered" evidence="6">
    <location>
        <begin position="82"/>
        <end position="113"/>
    </location>
</feature>
<dbReference type="EMBL" id="JAPQKO010000002">
    <property type="protein sequence ID" value="KAJ5179863.1"/>
    <property type="molecule type" value="Genomic_DNA"/>
</dbReference>
<dbReference type="GO" id="GO:0006351">
    <property type="term" value="P:DNA-templated transcription"/>
    <property type="evidence" value="ECO:0007669"/>
    <property type="project" value="InterPro"/>
</dbReference>
<dbReference type="GO" id="GO:0008270">
    <property type="term" value="F:zinc ion binding"/>
    <property type="evidence" value="ECO:0007669"/>
    <property type="project" value="InterPro"/>
</dbReference>
<evidence type="ECO:0000256" key="2">
    <source>
        <dbReference type="ARBA" id="ARBA00023015"/>
    </source>
</evidence>
<proteinExistence type="predicted"/>
<dbReference type="AlphaFoldDB" id="A0A9W9IIS7"/>
<feature type="domain" description="Xylanolytic transcriptional activator regulatory" evidence="7">
    <location>
        <begin position="300"/>
        <end position="374"/>
    </location>
</feature>
<dbReference type="PANTHER" id="PTHR47540:SF6">
    <property type="entry name" value="ZN(II)2CYS6 TRANSCRIPTION FACTOR (EUROFUNG)"/>
    <property type="match status" value="1"/>
</dbReference>
<evidence type="ECO:0000313" key="9">
    <source>
        <dbReference type="Proteomes" id="UP001146351"/>
    </source>
</evidence>
<dbReference type="Proteomes" id="UP001146351">
    <property type="component" value="Unassembled WGS sequence"/>
</dbReference>
<comment type="caution">
    <text evidence="8">The sequence shown here is derived from an EMBL/GenBank/DDBJ whole genome shotgun (WGS) entry which is preliminary data.</text>
</comment>